<evidence type="ECO:0000313" key="2">
    <source>
        <dbReference type="EMBL" id="AIF21072.1"/>
    </source>
</evidence>
<feature type="domain" description="Cyclodeaminase/cyclohydrolase" evidence="1">
    <location>
        <begin position="7"/>
        <end position="174"/>
    </location>
</feature>
<accession>A0A075I2N2</accession>
<dbReference type="Gene3D" id="1.20.120.680">
    <property type="entry name" value="Formiminotetrahydrofolate cyclodeaminase monomer, up-and-down helical bundle"/>
    <property type="match status" value="1"/>
</dbReference>
<dbReference type="EC" id="2.1.2.5" evidence="2"/>
<reference evidence="2" key="1">
    <citation type="journal article" date="2014" name="Genome Biol. Evol.">
        <title>Pangenome evidence for extensive interdomain horizontal transfer affecting lineage core and shell genes in uncultured planktonic thaumarchaeota and euryarchaeota.</title>
        <authorList>
            <person name="Deschamps P."/>
            <person name="Zivanovic Y."/>
            <person name="Moreira D."/>
            <person name="Rodriguez-Valera F."/>
            <person name="Lopez-Garcia P."/>
        </authorList>
    </citation>
    <scope>NUCLEOTIDE SEQUENCE</scope>
</reference>
<evidence type="ECO:0000259" key="1">
    <source>
        <dbReference type="Pfam" id="PF04961"/>
    </source>
</evidence>
<dbReference type="EMBL" id="KF901181">
    <property type="protein sequence ID" value="AIF21072.1"/>
    <property type="molecule type" value="Genomic_DNA"/>
</dbReference>
<gene>
    <name evidence="2" type="primary">FTCD</name>
</gene>
<dbReference type="GO" id="GO:0030409">
    <property type="term" value="F:glutamate formimidoyltransferase activity"/>
    <property type="evidence" value="ECO:0007669"/>
    <property type="project" value="UniProtKB-EC"/>
</dbReference>
<dbReference type="InterPro" id="IPR036178">
    <property type="entry name" value="Formintransfe-cycloase-like_sf"/>
</dbReference>
<sequence>MNDGYNSVLASIESSSPTPGGGAVAALALSHGIALARMVAALTVGRDKWASGHASAESFLAESHTWTADALDMAQADCDAFDAVMAAYRLPKGEEKEIVLRKDAIRSANFGAAKSPLNIAKFCLKVMDSLSPLASDGNANAITDAGSAAYMVLAATNAAALNVRINLGSLGDASSDFESEINQILESVTNSHEKIIKIVENRM</sequence>
<dbReference type="AlphaFoldDB" id="A0A075I2N2"/>
<dbReference type="InterPro" id="IPR007044">
    <property type="entry name" value="Cyclodeamin/CycHdrlase"/>
</dbReference>
<organism evidence="2">
    <name type="scientific">uncultured marine group II/III euryarchaeote KM3_98_B01</name>
    <dbReference type="NCBI Taxonomy" id="1456546"/>
    <lineage>
        <taxon>Archaea</taxon>
        <taxon>Methanobacteriati</taxon>
        <taxon>Methanobacteriota</taxon>
        <taxon>environmental samples</taxon>
    </lineage>
</organism>
<name>A0A075I2N2_9EURY</name>
<keyword evidence="2" id="KW-0808">Transferase</keyword>
<protein>
    <submittedName>
        <fullName evidence="2">Formiminotransferase-cyclodeaminase (FTCD)</fullName>
        <ecNumber evidence="2">2.1.2.5</ecNumber>
    </submittedName>
</protein>
<proteinExistence type="predicted"/>
<dbReference type="Pfam" id="PF04961">
    <property type="entry name" value="FTCD_C"/>
    <property type="match status" value="1"/>
</dbReference>
<dbReference type="SUPFAM" id="SSF101262">
    <property type="entry name" value="Methenyltetrahydrofolate cyclohydrolase-like"/>
    <property type="match status" value="1"/>
</dbReference>